<protein>
    <recommendedName>
        <fullName evidence="3">Type II toxin-antitoxin system RelE/ParE family toxin</fullName>
    </recommendedName>
</protein>
<comment type="caution">
    <text evidence="1">The sequence shown here is derived from an EMBL/GenBank/DDBJ whole genome shotgun (WGS) entry which is preliminary data.</text>
</comment>
<dbReference type="EMBL" id="DUGC01000035">
    <property type="protein sequence ID" value="HIH09410.1"/>
    <property type="molecule type" value="Genomic_DNA"/>
</dbReference>
<reference evidence="2" key="1">
    <citation type="journal article" date="2020" name="bioRxiv">
        <title>A rank-normalized archaeal taxonomy based on genome phylogeny resolves widespread incomplete and uneven classifications.</title>
        <authorList>
            <person name="Rinke C."/>
            <person name="Chuvochina M."/>
            <person name="Mussig A.J."/>
            <person name="Chaumeil P.-A."/>
            <person name="Waite D.W."/>
            <person name="Whitman W.B."/>
            <person name="Parks D.H."/>
            <person name="Hugenholtz P."/>
        </authorList>
    </citation>
    <scope>NUCLEOTIDE SEQUENCE [LARGE SCALE GENOMIC DNA]</scope>
</reference>
<evidence type="ECO:0000313" key="2">
    <source>
        <dbReference type="Proteomes" id="UP000565078"/>
    </source>
</evidence>
<organism evidence="1 2">
    <name type="scientific">Candidatus Iainarchaeum sp</name>
    <dbReference type="NCBI Taxonomy" id="3101447"/>
    <lineage>
        <taxon>Archaea</taxon>
        <taxon>Candidatus Iainarchaeota</taxon>
        <taxon>Candidatus Iainarchaeia</taxon>
        <taxon>Candidatus Iainarchaeales</taxon>
        <taxon>Candidatus Iainarchaeaceae</taxon>
        <taxon>Candidatus Iainarchaeum</taxon>
    </lineage>
</organism>
<proteinExistence type="predicted"/>
<dbReference type="AlphaFoldDB" id="A0A7J4IX30"/>
<dbReference type="Gene3D" id="3.30.2310.20">
    <property type="entry name" value="RelE-like"/>
    <property type="match status" value="1"/>
</dbReference>
<sequence>MKIIYTEQSLETLQKMDNSARKIFIKRIEKLATIPQGRHLKFGLPFNVEEVTKQGRIVYLTKEETLYIIRCFATHKEYEKWYKSYK</sequence>
<name>A0A7J4IX30_9ARCH</name>
<dbReference type="Proteomes" id="UP000565078">
    <property type="component" value="Unassembled WGS sequence"/>
</dbReference>
<gene>
    <name evidence="1" type="ORF">HA254_01950</name>
</gene>
<evidence type="ECO:0008006" key="3">
    <source>
        <dbReference type="Google" id="ProtNLM"/>
    </source>
</evidence>
<evidence type="ECO:0000313" key="1">
    <source>
        <dbReference type="EMBL" id="HIH09410.1"/>
    </source>
</evidence>
<accession>A0A7J4IX30</accession>
<dbReference type="InterPro" id="IPR035093">
    <property type="entry name" value="RelE/ParE_toxin_dom_sf"/>
</dbReference>